<protein>
    <submittedName>
        <fullName evidence="1">Uncharacterized protein</fullName>
    </submittedName>
</protein>
<name>A0ABR2HC91_9EUKA</name>
<dbReference type="EMBL" id="JAPFFF010000033">
    <property type="protein sequence ID" value="KAK8844315.1"/>
    <property type="molecule type" value="Genomic_DNA"/>
</dbReference>
<sequence length="149" mass="17587">MIQVQPLKNPLTFNTAIPYVNLNQNKSRETLENASEYESSLNMDNINIGSSHQCKKKHSIEMSESAELFKFSFYSIFTSRKKFPKKYVILIHNDICINLNLRGINRNETRSIDLYFVNFAKHSRKILQFIKKNKKILFQRIPELIEIMN</sequence>
<dbReference type="Proteomes" id="UP001470230">
    <property type="component" value="Unassembled WGS sequence"/>
</dbReference>
<comment type="caution">
    <text evidence="1">The sequence shown here is derived from an EMBL/GenBank/DDBJ whole genome shotgun (WGS) entry which is preliminary data.</text>
</comment>
<organism evidence="1 2">
    <name type="scientific">Tritrichomonas musculus</name>
    <dbReference type="NCBI Taxonomy" id="1915356"/>
    <lineage>
        <taxon>Eukaryota</taxon>
        <taxon>Metamonada</taxon>
        <taxon>Parabasalia</taxon>
        <taxon>Tritrichomonadida</taxon>
        <taxon>Tritrichomonadidae</taxon>
        <taxon>Tritrichomonas</taxon>
    </lineage>
</organism>
<gene>
    <name evidence="1" type="ORF">M9Y10_024528</name>
</gene>
<accession>A0ABR2HC91</accession>
<reference evidence="1 2" key="1">
    <citation type="submission" date="2024-04" db="EMBL/GenBank/DDBJ databases">
        <title>Tritrichomonas musculus Genome.</title>
        <authorList>
            <person name="Alves-Ferreira E."/>
            <person name="Grigg M."/>
            <person name="Lorenzi H."/>
            <person name="Galac M."/>
        </authorList>
    </citation>
    <scope>NUCLEOTIDE SEQUENCE [LARGE SCALE GENOMIC DNA]</scope>
    <source>
        <strain evidence="1 2">EAF2021</strain>
    </source>
</reference>
<proteinExistence type="predicted"/>
<evidence type="ECO:0000313" key="2">
    <source>
        <dbReference type="Proteomes" id="UP001470230"/>
    </source>
</evidence>
<evidence type="ECO:0000313" key="1">
    <source>
        <dbReference type="EMBL" id="KAK8844315.1"/>
    </source>
</evidence>
<keyword evidence="2" id="KW-1185">Reference proteome</keyword>